<keyword evidence="4" id="KW-0720">Serine protease</keyword>
<evidence type="ECO:0000256" key="3">
    <source>
        <dbReference type="ARBA" id="ARBA00022801"/>
    </source>
</evidence>
<organism evidence="8 9">
    <name type="scientific">Orbilia brochopaga</name>
    <dbReference type="NCBI Taxonomy" id="3140254"/>
    <lineage>
        <taxon>Eukaryota</taxon>
        <taxon>Fungi</taxon>
        <taxon>Dikarya</taxon>
        <taxon>Ascomycota</taxon>
        <taxon>Pezizomycotina</taxon>
        <taxon>Orbiliomycetes</taxon>
        <taxon>Orbiliales</taxon>
        <taxon>Orbiliaceae</taxon>
        <taxon>Orbilia</taxon>
    </lineage>
</organism>
<keyword evidence="2" id="KW-0645">Protease</keyword>
<evidence type="ECO:0000256" key="4">
    <source>
        <dbReference type="ARBA" id="ARBA00022825"/>
    </source>
</evidence>
<keyword evidence="9" id="KW-1185">Reference proteome</keyword>
<dbReference type="InterPro" id="IPR034193">
    <property type="entry name" value="PCSK9_ProteinaseK-like"/>
</dbReference>
<dbReference type="InterPro" id="IPR036852">
    <property type="entry name" value="Peptidase_S8/S53_dom_sf"/>
</dbReference>
<reference evidence="8 9" key="1">
    <citation type="submission" date="2019-10" db="EMBL/GenBank/DDBJ databases">
        <authorList>
            <person name="Palmer J.M."/>
        </authorList>
    </citation>
    <scope>NUCLEOTIDE SEQUENCE [LARGE SCALE GENOMIC DNA]</scope>
    <source>
        <strain evidence="8 9">TWF696</strain>
    </source>
</reference>
<comment type="caution">
    <text evidence="5">Lacks conserved residue(s) required for the propagation of feature annotation.</text>
</comment>
<dbReference type="EMBL" id="JAVHNQ010000009">
    <property type="protein sequence ID" value="KAK6338666.1"/>
    <property type="molecule type" value="Genomic_DNA"/>
</dbReference>
<sequence length="409" mass="42441">MRSSIILSPFLLLLATLESTLAAPTPASNDVGALADPHEEYIVLMAENEKRPWSEIFSSMGHNQTETGAKTFGHQIRAFTMKMPSSGVSAMSALDNVAIVAKNYRRTTAVMPTAIKPWDMPAGAGFSMRKLKRQATALVEQSSAPWNLARIASSQAVEVSQGQSATDLATHTAGTIGSLTFGVAKNVNIFGLKVLDTGGGSDSAIAAGVDAVITQHNQRKGQPGFMGSVMSMSLGGPAGSLVITDIMRRATDAGIHVSVAAGNENTDACSSEPGRLSQQIPIISVGATDINDARAGFSNFGRCVDIHAPGVAVVSTFNTGPRAVMSLDGTSMACPAVTGVIADELAKNQNLKLDPAGMKKLILSKALKGVIRGVSKMPQEGMILLNTGGNGGAGPGLPINGTLPPRFRF</sequence>
<comment type="similarity">
    <text evidence="1 5">Belongs to the peptidase S8 family.</text>
</comment>
<evidence type="ECO:0000256" key="5">
    <source>
        <dbReference type="PROSITE-ProRule" id="PRU01240"/>
    </source>
</evidence>
<keyword evidence="3" id="KW-0378">Hydrolase</keyword>
<protein>
    <recommendedName>
        <fullName evidence="7">Peptidase S8/S53 domain-containing protein</fullName>
    </recommendedName>
</protein>
<dbReference type="Proteomes" id="UP001375240">
    <property type="component" value="Unassembled WGS sequence"/>
</dbReference>
<name>A0AAV9UDS2_9PEZI</name>
<accession>A0AAV9UDS2</accession>
<dbReference type="PROSITE" id="PS00138">
    <property type="entry name" value="SUBTILASE_SER"/>
    <property type="match status" value="1"/>
</dbReference>
<evidence type="ECO:0000313" key="8">
    <source>
        <dbReference type="EMBL" id="KAK6338666.1"/>
    </source>
</evidence>
<dbReference type="Pfam" id="PF00082">
    <property type="entry name" value="Peptidase_S8"/>
    <property type="match status" value="1"/>
</dbReference>
<evidence type="ECO:0000256" key="2">
    <source>
        <dbReference type="ARBA" id="ARBA00022670"/>
    </source>
</evidence>
<proteinExistence type="inferred from homology"/>
<feature type="signal peptide" evidence="6">
    <location>
        <begin position="1"/>
        <end position="22"/>
    </location>
</feature>
<dbReference type="AlphaFoldDB" id="A0AAV9UDS2"/>
<dbReference type="PROSITE" id="PS51892">
    <property type="entry name" value="SUBTILASE"/>
    <property type="match status" value="1"/>
</dbReference>
<evidence type="ECO:0000256" key="1">
    <source>
        <dbReference type="ARBA" id="ARBA00011073"/>
    </source>
</evidence>
<dbReference type="PANTHER" id="PTHR43806">
    <property type="entry name" value="PEPTIDASE S8"/>
    <property type="match status" value="1"/>
</dbReference>
<evidence type="ECO:0000256" key="6">
    <source>
        <dbReference type="SAM" id="SignalP"/>
    </source>
</evidence>
<dbReference type="SUPFAM" id="SSF52743">
    <property type="entry name" value="Subtilisin-like"/>
    <property type="match status" value="1"/>
</dbReference>
<dbReference type="InterPro" id="IPR050131">
    <property type="entry name" value="Peptidase_S8_subtilisin-like"/>
</dbReference>
<feature type="chain" id="PRO_5043530252" description="Peptidase S8/S53 domain-containing protein" evidence="6">
    <location>
        <begin position="23"/>
        <end position="409"/>
    </location>
</feature>
<dbReference type="InterPro" id="IPR000209">
    <property type="entry name" value="Peptidase_S8/S53_dom"/>
</dbReference>
<dbReference type="GO" id="GO:0006508">
    <property type="term" value="P:proteolysis"/>
    <property type="evidence" value="ECO:0007669"/>
    <property type="project" value="UniProtKB-KW"/>
</dbReference>
<evidence type="ECO:0000259" key="7">
    <source>
        <dbReference type="Pfam" id="PF00082"/>
    </source>
</evidence>
<comment type="caution">
    <text evidence="8">The sequence shown here is derived from an EMBL/GenBank/DDBJ whole genome shotgun (WGS) entry which is preliminary data.</text>
</comment>
<dbReference type="Gene3D" id="3.40.50.200">
    <property type="entry name" value="Peptidase S8/S53 domain"/>
    <property type="match status" value="1"/>
</dbReference>
<evidence type="ECO:0000313" key="9">
    <source>
        <dbReference type="Proteomes" id="UP001375240"/>
    </source>
</evidence>
<keyword evidence="6" id="KW-0732">Signal</keyword>
<gene>
    <name evidence="8" type="ORF">TWF696_009477</name>
</gene>
<dbReference type="GO" id="GO:0004252">
    <property type="term" value="F:serine-type endopeptidase activity"/>
    <property type="evidence" value="ECO:0007669"/>
    <property type="project" value="InterPro"/>
</dbReference>
<dbReference type="PANTHER" id="PTHR43806:SF11">
    <property type="entry name" value="CEREVISIN-RELATED"/>
    <property type="match status" value="1"/>
</dbReference>
<dbReference type="InterPro" id="IPR023828">
    <property type="entry name" value="Peptidase_S8_Ser-AS"/>
</dbReference>
<dbReference type="CDD" id="cd04077">
    <property type="entry name" value="Peptidases_S8_PCSK9_ProteinaseK_like"/>
    <property type="match status" value="1"/>
</dbReference>
<feature type="domain" description="Peptidase S8/S53" evidence="7">
    <location>
        <begin position="169"/>
        <end position="368"/>
    </location>
</feature>